<dbReference type="EMBL" id="DS547097">
    <property type="protein sequence ID" value="EDR10560.1"/>
    <property type="molecule type" value="Genomic_DNA"/>
</dbReference>
<feature type="region of interest" description="Disordered" evidence="1">
    <location>
        <begin position="187"/>
        <end position="209"/>
    </location>
</feature>
<dbReference type="Proteomes" id="UP000001194">
    <property type="component" value="Unassembled WGS sequence"/>
</dbReference>
<evidence type="ECO:0000256" key="1">
    <source>
        <dbReference type="SAM" id="MobiDB-lite"/>
    </source>
</evidence>
<sequence>MPRNSTPIISPLFRYVCYNEDQWLFVVHNPTKNIGIKVDTPPTSYLEFATIGNMKPDILGALSVVTDGKDWDLPAIPLSRKDMDLSAFAVDGRIIDPDLDALGFYKNGHLDMDQVNHHVCLTLDRLHCYDNKGPSHNNCHGQGFNPFKVTTNASHTPTIMPMAPINEPSMAQPVPAVAPASIALPSAPATMSTSTTSSSTPTSAPAPATSISVTTCKAAAVHNKDKKGTNMEDAIMGDANAA</sequence>
<name>B0D4G7_LACBS</name>
<organism evidence="3">
    <name type="scientific">Laccaria bicolor (strain S238N-H82 / ATCC MYA-4686)</name>
    <name type="common">Bicoloured deceiver</name>
    <name type="synonym">Laccaria laccata var. bicolor</name>
    <dbReference type="NCBI Taxonomy" id="486041"/>
    <lineage>
        <taxon>Eukaryota</taxon>
        <taxon>Fungi</taxon>
        <taxon>Dikarya</taxon>
        <taxon>Basidiomycota</taxon>
        <taxon>Agaricomycotina</taxon>
        <taxon>Agaricomycetes</taxon>
        <taxon>Agaricomycetidae</taxon>
        <taxon>Agaricales</taxon>
        <taxon>Agaricineae</taxon>
        <taxon>Hydnangiaceae</taxon>
        <taxon>Laccaria</taxon>
    </lineage>
</organism>
<dbReference type="AlphaFoldDB" id="B0D4G7"/>
<accession>B0D4G7</accession>
<dbReference type="InParanoid" id="B0D4G7"/>
<keyword evidence="3" id="KW-1185">Reference proteome</keyword>
<dbReference type="HOGENOM" id="CLU_1147348_0_0_1"/>
<evidence type="ECO:0000313" key="2">
    <source>
        <dbReference type="EMBL" id="EDR10560.1"/>
    </source>
</evidence>
<dbReference type="GeneID" id="6074702"/>
<dbReference type="RefSeq" id="XP_001879010.1">
    <property type="nucleotide sequence ID" value="XM_001878975.1"/>
</dbReference>
<protein>
    <submittedName>
        <fullName evidence="2">Predicted protein</fullName>
    </submittedName>
</protein>
<gene>
    <name evidence="2" type="ORF">LACBIDRAFT_325299</name>
</gene>
<evidence type="ECO:0000313" key="3">
    <source>
        <dbReference type="Proteomes" id="UP000001194"/>
    </source>
</evidence>
<proteinExistence type="predicted"/>
<reference evidence="2 3" key="1">
    <citation type="journal article" date="2008" name="Nature">
        <title>The genome of Laccaria bicolor provides insights into mycorrhizal symbiosis.</title>
        <authorList>
            <person name="Martin F."/>
            <person name="Aerts A."/>
            <person name="Ahren D."/>
            <person name="Brun A."/>
            <person name="Danchin E.G.J."/>
            <person name="Duchaussoy F."/>
            <person name="Gibon J."/>
            <person name="Kohler A."/>
            <person name="Lindquist E."/>
            <person name="Pereda V."/>
            <person name="Salamov A."/>
            <person name="Shapiro H.J."/>
            <person name="Wuyts J."/>
            <person name="Blaudez D."/>
            <person name="Buee M."/>
            <person name="Brokstein P."/>
            <person name="Canbaeck B."/>
            <person name="Cohen D."/>
            <person name="Courty P.E."/>
            <person name="Coutinho P.M."/>
            <person name="Delaruelle C."/>
            <person name="Detter J.C."/>
            <person name="Deveau A."/>
            <person name="DiFazio S."/>
            <person name="Duplessis S."/>
            <person name="Fraissinet-Tachet L."/>
            <person name="Lucic E."/>
            <person name="Frey-Klett P."/>
            <person name="Fourrey C."/>
            <person name="Feussner I."/>
            <person name="Gay G."/>
            <person name="Grimwood J."/>
            <person name="Hoegger P.J."/>
            <person name="Jain P."/>
            <person name="Kilaru S."/>
            <person name="Labbe J."/>
            <person name="Lin Y.C."/>
            <person name="Legue V."/>
            <person name="Le Tacon F."/>
            <person name="Marmeisse R."/>
            <person name="Melayah D."/>
            <person name="Montanini B."/>
            <person name="Muratet M."/>
            <person name="Nehls U."/>
            <person name="Niculita-Hirzel H."/>
            <person name="Oudot-Le Secq M.P."/>
            <person name="Peter M."/>
            <person name="Quesneville H."/>
            <person name="Rajashekar B."/>
            <person name="Reich M."/>
            <person name="Rouhier N."/>
            <person name="Schmutz J."/>
            <person name="Yin T."/>
            <person name="Chalot M."/>
            <person name="Henrissat B."/>
            <person name="Kuees U."/>
            <person name="Lucas S."/>
            <person name="Van de Peer Y."/>
            <person name="Podila G.K."/>
            <person name="Polle A."/>
            <person name="Pukkila P.J."/>
            <person name="Richardson P.M."/>
            <person name="Rouze P."/>
            <person name="Sanders I.R."/>
            <person name="Stajich J.E."/>
            <person name="Tunlid A."/>
            <person name="Tuskan G."/>
            <person name="Grigoriev I.V."/>
        </authorList>
    </citation>
    <scope>NUCLEOTIDE SEQUENCE [LARGE SCALE GENOMIC DNA]</scope>
    <source>
        <strain evidence="3">S238N-H82 / ATCC MYA-4686</strain>
    </source>
</reference>
<dbReference type="KEGG" id="lbc:LACBIDRAFT_325299"/>